<evidence type="ECO:0008006" key="3">
    <source>
        <dbReference type="Google" id="ProtNLM"/>
    </source>
</evidence>
<accession>A0A2T6B5B7</accession>
<protein>
    <recommendedName>
        <fullName evidence="3">Hpt domain-containing protein</fullName>
    </recommendedName>
</protein>
<keyword evidence="2" id="KW-1185">Reference proteome</keyword>
<comment type="caution">
    <text evidence="1">The sequence shown here is derived from an EMBL/GenBank/DDBJ whole genome shotgun (WGS) entry which is preliminary data.</text>
</comment>
<dbReference type="GO" id="GO:0000160">
    <property type="term" value="P:phosphorelay signal transduction system"/>
    <property type="evidence" value="ECO:0007669"/>
    <property type="project" value="InterPro"/>
</dbReference>
<reference evidence="1 2" key="1">
    <citation type="submission" date="2018-04" db="EMBL/GenBank/DDBJ databases">
        <title>Genomic Encyclopedia of Archaeal and Bacterial Type Strains, Phase II (KMG-II): from individual species to whole genera.</title>
        <authorList>
            <person name="Goeker M."/>
        </authorList>
    </citation>
    <scope>NUCLEOTIDE SEQUENCE [LARGE SCALE GENOMIC DNA]</scope>
    <source>
        <strain evidence="1 2">DSM 29329</strain>
    </source>
</reference>
<proteinExistence type="predicted"/>
<evidence type="ECO:0000313" key="1">
    <source>
        <dbReference type="EMBL" id="PTX51276.1"/>
    </source>
</evidence>
<name>A0A2T6B5B7_9RHOB</name>
<dbReference type="SUPFAM" id="SSF47226">
    <property type="entry name" value="Histidine-containing phosphotransfer domain, HPT domain"/>
    <property type="match status" value="1"/>
</dbReference>
<organism evidence="1 2">
    <name type="scientific">Allosediminivita pacifica</name>
    <dbReference type="NCBI Taxonomy" id="1267769"/>
    <lineage>
        <taxon>Bacteria</taxon>
        <taxon>Pseudomonadati</taxon>
        <taxon>Pseudomonadota</taxon>
        <taxon>Alphaproteobacteria</taxon>
        <taxon>Rhodobacterales</taxon>
        <taxon>Paracoccaceae</taxon>
        <taxon>Allosediminivita</taxon>
    </lineage>
</organism>
<dbReference type="RefSeq" id="WP_244640958.1">
    <property type="nucleotide sequence ID" value="NZ_BMEZ01000003.1"/>
</dbReference>
<dbReference type="InterPro" id="IPR036641">
    <property type="entry name" value="HPT_dom_sf"/>
</dbReference>
<sequence length="132" mass="13984">MRLGNDVNGVILLAPKERPQLDTVAVQALCDELGPHMAEDMMCRAMEELSLRLCQMHDLAGSGPVEDLHKALRGLAAIAEQIGLLGLARVARDAMACVEMGDPVAQAATLARLLRVGEGALTALCNLQDMPG</sequence>
<dbReference type="Proteomes" id="UP000244069">
    <property type="component" value="Unassembled WGS sequence"/>
</dbReference>
<gene>
    <name evidence="1" type="ORF">C8N44_10319</name>
</gene>
<dbReference type="EMBL" id="QBKN01000003">
    <property type="protein sequence ID" value="PTX51276.1"/>
    <property type="molecule type" value="Genomic_DNA"/>
</dbReference>
<evidence type="ECO:0000313" key="2">
    <source>
        <dbReference type="Proteomes" id="UP000244069"/>
    </source>
</evidence>
<dbReference type="AlphaFoldDB" id="A0A2T6B5B7"/>